<dbReference type="EMBL" id="GBXM01045266">
    <property type="protein sequence ID" value="JAH63311.1"/>
    <property type="molecule type" value="Transcribed_RNA"/>
</dbReference>
<name>A0A0E9UBW8_ANGAN</name>
<dbReference type="AlphaFoldDB" id="A0A0E9UBW8"/>
<proteinExistence type="predicted"/>
<evidence type="ECO:0000313" key="1">
    <source>
        <dbReference type="EMBL" id="JAH63311.1"/>
    </source>
</evidence>
<protein>
    <submittedName>
        <fullName evidence="1">Uncharacterized protein</fullName>
    </submittedName>
</protein>
<reference evidence="1" key="1">
    <citation type="submission" date="2014-11" db="EMBL/GenBank/DDBJ databases">
        <authorList>
            <person name="Amaro Gonzalez C."/>
        </authorList>
    </citation>
    <scope>NUCLEOTIDE SEQUENCE</scope>
</reference>
<reference evidence="1" key="2">
    <citation type="journal article" date="2015" name="Fish Shellfish Immunol.">
        <title>Early steps in the European eel (Anguilla anguilla)-Vibrio vulnificus interaction in the gills: Role of the RtxA13 toxin.</title>
        <authorList>
            <person name="Callol A."/>
            <person name="Pajuelo D."/>
            <person name="Ebbesson L."/>
            <person name="Teles M."/>
            <person name="MacKenzie S."/>
            <person name="Amaro C."/>
        </authorList>
    </citation>
    <scope>NUCLEOTIDE SEQUENCE</scope>
</reference>
<sequence>MSGGHTRQYYSTRYSHFPRFNWNLYTRTHGYNSFVKKIGTLSAK</sequence>
<organism evidence="1">
    <name type="scientific">Anguilla anguilla</name>
    <name type="common">European freshwater eel</name>
    <name type="synonym">Muraena anguilla</name>
    <dbReference type="NCBI Taxonomy" id="7936"/>
    <lineage>
        <taxon>Eukaryota</taxon>
        <taxon>Metazoa</taxon>
        <taxon>Chordata</taxon>
        <taxon>Craniata</taxon>
        <taxon>Vertebrata</taxon>
        <taxon>Euteleostomi</taxon>
        <taxon>Actinopterygii</taxon>
        <taxon>Neopterygii</taxon>
        <taxon>Teleostei</taxon>
        <taxon>Anguilliformes</taxon>
        <taxon>Anguillidae</taxon>
        <taxon>Anguilla</taxon>
    </lineage>
</organism>
<accession>A0A0E9UBW8</accession>